<dbReference type="CDD" id="cd02152">
    <property type="entry name" value="OAT"/>
    <property type="match status" value="1"/>
</dbReference>
<comment type="catalytic activity">
    <reaction evidence="10">
        <text>L-glutamate + acetyl-CoA = N-acetyl-L-glutamate + CoA + H(+)</text>
        <dbReference type="Rhea" id="RHEA:24292"/>
        <dbReference type="ChEBI" id="CHEBI:15378"/>
        <dbReference type="ChEBI" id="CHEBI:29985"/>
        <dbReference type="ChEBI" id="CHEBI:44337"/>
        <dbReference type="ChEBI" id="CHEBI:57287"/>
        <dbReference type="ChEBI" id="CHEBI:57288"/>
        <dbReference type="EC" id="2.3.1.1"/>
    </reaction>
</comment>
<dbReference type="GO" id="GO:0006592">
    <property type="term" value="P:ornithine biosynthetic process"/>
    <property type="evidence" value="ECO:0007669"/>
    <property type="project" value="TreeGrafter"/>
</dbReference>
<feature type="binding site" evidence="10">
    <location>
        <position position="188"/>
    </location>
    <ligand>
        <name>substrate</name>
    </ligand>
</feature>
<dbReference type="PANTHER" id="PTHR23100:SF0">
    <property type="entry name" value="ARGININE BIOSYNTHESIS BIFUNCTIONAL PROTEIN ARGJ, MITOCHONDRIAL"/>
    <property type="match status" value="1"/>
</dbReference>
<dbReference type="Proteomes" id="UP000294813">
    <property type="component" value="Unassembled WGS sequence"/>
</dbReference>
<keyword evidence="4 10" id="KW-0028">Amino-acid biosynthesis</keyword>
<feature type="binding site" evidence="10">
    <location>
        <position position="407"/>
    </location>
    <ligand>
        <name>substrate</name>
    </ligand>
</feature>
<dbReference type="OrthoDB" id="9804242at2"/>
<gene>
    <name evidence="10" type="primary">argJ</name>
    <name evidence="11" type="ORF">EDD73_1253</name>
</gene>
<keyword evidence="6 10" id="KW-0068">Autocatalytic cleavage</keyword>
<dbReference type="GO" id="GO:0005737">
    <property type="term" value="C:cytoplasm"/>
    <property type="evidence" value="ECO:0007669"/>
    <property type="project" value="UniProtKB-SubCell"/>
</dbReference>
<proteinExistence type="inferred from homology"/>
<comment type="catalytic activity">
    <reaction evidence="9 10">
        <text>N(2)-acetyl-L-ornithine + L-glutamate = N-acetyl-L-glutamate + L-ornithine</text>
        <dbReference type="Rhea" id="RHEA:15349"/>
        <dbReference type="ChEBI" id="CHEBI:29985"/>
        <dbReference type="ChEBI" id="CHEBI:44337"/>
        <dbReference type="ChEBI" id="CHEBI:46911"/>
        <dbReference type="ChEBI" id="CHEBI:57805"/>
        <dbReference type="EC" id="2.3.1.35"/>
    </reaction>
</comment>
<dbReference type="InterPro" id="IPR002813">
    <property type="entry name" value="Arg_biosynth_ArgJ"/>
</dbReference>
<evidence type="ECO:0000256" key="8">
    <source>
        <dbReference type="ARBA" id="ARBA00023315"/>
    </source>
</evidence>
<feature type="chain" id="PRO_5023576330" description="Arginine biosynthesis bifunctional protein ArgJ beta chain" evidence="10">
    <location>
        <begin position="199"/>
        <end position="412"/>
    </location>
</feature>
<dbReference type="SUPFAM" id="SSF56266">
    <property type="entry name" value="DmpA/ArgJ-like"/>
    <property type="match status" value="1"/>
</dbReference>
<name>A0A4R2RE55_9FIRM</name>
<dbReference type="GO" id="GO:0004042">
    <property type="term" value="F:L-glutamate N-acetyltransferase activity"/>
    <property type="evidence" value="ECO:0007669"/>
    <property type="project" value="UniProtKB-UniRule"/>
</dbReference>
<evidence type="ECO:0000256" key="1">
    <source>
        <dbReference type="ARBA" id="ARBA00006774"/>
    </source>
</evidence>
<feature type="site" description="Involved in the stabilization of negative charge on the oxyanion by the formation of the oxyanion hole" evidence="10">
    <location>
        <position position="125"/>
    </location>
</feature>
<dbReference type="FunFam" id="3.60.70.12:FF:000001">
    <property type="entry name" value="Arginine biosynthesis bifunctional protein ArgJ, chloroplastic"/>
    <property type="match status" value="1"/>
</dbReference>
<feature type="chain" id="PRO_5023576328" description="Arginine biosynthesis bifunctional protein ArgJ alpha chain" evidence="10">
    <location>
        <begin position="1"/>
        <end position="198"/>
    </location>
</feature>
<keyword evidence="10" id="KW-0963">Cytoplasm</keyword>
<evidence type="ECO:0000256" key="9">
    <source>
        <dbReference type="ARBA" id="ARBA00049439"/>
    </source>
</evidence>
<feature type="site" description="Involved in the stabilization of negative charge on the oxyanion by the formation of the oxyanion hole" evidence="10">
    <location>
        <position position="126"/>
    </location>
</feature>
<comment type="function">
    <text evidence="10">Catalyzes two activities which are involved in the cyclic version of arginine biosynthesis: the synthesis of N-acetylglutamate from glutamate and acetyl-CoA as the acetyl donor, and of ornithine by transacetylation between N(2)-acetylornithine and glutamate.</text>
</comment>
<dbReference type="InterPro" id="IPR042195">
    <property type="entry name" value="ArgJ_beta_C"/>
</dbReference>
<keyword evidence="3 10" id="KW-0055">Arginine biosynthesis</keyword>
<evidence type="ECO:0000256" key="3">
    <source>
        <dbReference type="ARBA" id="ARBA00022571"/>
    </source>
</evidence>
<dbReference type="FunFam" id="3.10.20.340:FF:000001">
    <property type="entry name" value="Arginine biosynthesis bifunctional protein ArgJ, chloroplastic"/>
    <property type="match status" value="1"/>
</dbReference>
<dbReference type="Gene3D" id="3.10.20.340">
    <property type="entry name" value="ArgJ beta chain, C-terminal domain"/>
    <property type="match status" value="1"/>
</dbReference>
<dbReference type="EMBL" id="SLXT01000025">
    <property type="protein sequence ID" value="TCP61772.1"/>
    <property type="molecule type" value="Genomic_DNA"/>
</dbReference>
<feature type="binding site" evidence="10">
    <location>
        <position position="199"/>
    </location>
    <ligand>
        <name>substrate</name>
    </ligand>
</feature>
<comment type="subcellular location">
    <subcellularLocation>
        <location evidence="10">Cytoplasm</location>
    </subcellularLocation>
</comment>
<organism evidence="11 12">
    <name type="scientific">Heliophilum fasciatum</name>
    <dbReference type="NCBI Taxonomy" id="35700"/>
    <lineage>
        <taxon>Bacteria</taxon>
        <taxon>Bacillati</taxon>
        <taxon>Bacillota</taxon>
        <taxon>Clostridia</taxon>
        <taxon>Eubacteriales</taxon>
        <taxon>Heliobacteriaceae</taxon>
        <taxon>Heliophilum</taxon>
    </lineage>
</organism>
<dbReference type="NCBIfam" id="NF003802">
    <property type="entry name" value="PRK05388.1"/>
    <property type="match status" value="1"/>
</dbReference>
<feature type="binding site" evidence="10">
    <location>
        <position position="412"/>
    </location>
    <ligand>
        <name>substrate</name>
    </ligand>
</feature>
<feature type="binding site" evidence="10">
    <location>
        <position position="285"/>
    </location>
    <ligand>
        <name>substrate</name>
    </ligand>
</feature>
<dbReference type="AlphaFoldDB" id="A0A4R2RE55"/>
<evidence type="ECO:0000313" key="12">
    <source>
        <dbReference type="Proteomes" id="UP000294813"/>
    </source>
</evidence>
<sequence>MANSHEVSGATTVTVQDGNVTSPCGFTAAGVDAGVKKPGVLDMAMIQSDRPATAAGVYTTNKVQAAPLKVTREHIAAGPLRAVVINAGNANACTGEQGERDARRMAEATAGALGLQPQEVAVASTGVIGKPMPMGVIEAGIARLAGALAVDGGTVAAEAIMTTDTEPKTGKVEWRIGDQQVTIGGMAKGSGMIHPNMATMLGFFTTDVQIAPALLQKALQRAAQVSFNMVSVDGDTSTNDMALILANGAAGAPAIETEGPLYDQFVQALTALAIHLAKAIARDGEGATKLIEVCVRGAKTEASAAQAARAVAASTLFKAAVFGNDANWGRILCAVGYSGADFDPAKVDVYLGHVQTAAQGQALDFSEAEALTVLQKREVRVTVDLHDGDATATAWGCDLTVDYVHINADYRT</sequence>
<evidence type="ECO:0000256" key="6">
    <source>
        <dbReference type="ARBA" id="ARBA00022813"/>
    </source>
</evidence>
<comment type="similarity">
    <text evidence="1 10">Belongs to the ArgJ family.</text>
</comment>
<comment type="caution">
    <text evidence="11">The sequence shown here is derived from an EMBL/GenBank/DDBJ whole genome shotgun (WGS) entry which is preliminary data.</text>
</comment>
<evidence type="ECO:0000256" key="10">
    <source>
        <dbReference type="HAMAP-Rule" id="MF_01106"/>
    </source>
</evidence>
<accession>A0A4R2RE55</accession>
<dbReference type="NCBIfam" id="TIGR00120">
    <property type="entry name" value="ArgJ"/>
    <property type="match status" value="1"/>
</dbReference>
<dbReference type="UniPathway" id="UPA00068">
    <property type="reaction ID" value="UER00106"/>
</dbReference>
<protein>
    <recommendedName>
        <fullName evidence="10">Arginine biosynthesis bifunctional protein ArgJ</fullName>
    </recommendedName>
    <domain>
        <recommendedName>
            <fullName evidence="10">Glutamate N-acetyltransferase</fullName>
            <ecNumber evidence="10">2.3.1.35</ecNumber>
        </recommendedName>
        <alternativeName>
            <fullName evidence="10">Ornithine acetyltransferase</fullName>
            <shortName evidence="10">OATase</shortName>
        </alternativeName>
        <alternativeName>
            <fullName evidence="10">Ornithine transacetylase</fullName>
        </alternativeName>
    </domain>
    <domain>
        <recommendedName>
            <fullName evidence="10">Amino-acid acetyltransferase</fullName>
            <ecNumber evidence="10">2.3.1.1</ecNumber>
        </recommendedName>
        <alternativeName>
            <fullName evidence="10">N-acetylglutamate synthase</fullName>
            <shortName evidence="10">AGSase</shortName>
        </alternativeName>
    </domain>
    <component>
        <recommendedName>
            <fullName evidence="10">Arginine biosynthesis bifunctional protein ArgJ alpha chain</fullName>
        </recommendedName>
    </component>
    <component>
        <recommendedName>
            <fullName evidence="10">Arginine biosynthesis bifunctional protein ArgJ beta chain</fullName>
        </recommendedName>
    </component>
</protein>
<keyword evidence="7 10" id="KW-0511">Multifunctional enzyme</keyword>
<dbReference type="EC" id="2.3.1.35" evidence="10"/>
<dbReference type="RefSeq" id="WP_131920162.1">
    <property type="nucleotide sequence ID" value="NZ_JAOQNU010000025.1"/>
</dbReference>
<reference evidence="11 12" key="1">
    <citation type="submission" date="2019-03" db="EMBL/GenBank/DDBJ databases">
        <title>Genomic Encyclopedia of Type Strains, Phase IV (KMG-IV): sequencing the most valuable type-strain genomes for metagenomic binning, comparative biology and taxonomic classification.</title>
        <authorList>
            <person name="Goeker M."/>
        </authorList>
    </citation>
    <scope>NUCLEOTIDE SEQUENCE [LARGE SCALE GENOMIC DNA]</scope>
    <source>
        <strain evidence="11 12">DSM 11170</strain>
    </source>
</reference>
<dbReference type="Pfam" id="PF01960">
    <property type="entry name" value="ArgJ"/>
    <property type="match status" value="1"/>
</dbReference>
<feature type="active site" description="Nucleophile" evidence="10">
    <location>
        <position position="199"/>
    </location>
</feature>
<feature type="site" description="Cleavage; by autolysis" evidence="10">
    <location>
        <begin position="198"/>
        <end position="199"/>
    </location>
</feature>
<dbReference type="EC" id="2.3.1.1" evidence="10"/>
<evidence type="ECO:0000256" key="5">
    <source>
        <dbReference type="ARBA" id="ARBA00022679"/>
    </source>
</evidence>
<feature type="binding site" evidence="10">
    <location>
        <position position="162"/>
    </location>
    <ligand>
        <name>substrate</name>
    </ligand>
</feature>
<dbReference type="HAMAP" id="MF_01106">
    <property type="entry name" value="ArgJ"/>
    <property type="match status" value="1"/>
</dbReference>
<evidence type="ECO:0000256" key="7">
    <source>
        <dbReference type="ARBA" id="ARBA00023268"/>
    </source>
</evidence>
<keyword evidence="5 10" id="KW-0808">Transferase</keyword>
<dbReference type="Gene3D" id="3.60.70.12">
    <property type="entry name" value="L-amino peptidase D-ALA esterase/amidase"/>
    <property type="match status" value="1"/>
</dbReference>
<dbReference type="GO" id="GO:0006526">
    <property type="term" value="P:L-arginine biosynthetic process"/>
    <property type="evidence" value="ECO:0007669"/>
    <property type="project" value="UniProtKB-UniRule"/>
</dbReference>
<evidence type="ECO:0000256" key="4">
    <source>
        <dbReference type="ARBA" id="ARBA00022605"/>
    </source>
</evidence>
<evidence type="ECO:0000313" key="11">
    <source>
        <dbReference type="EMBL" id="TCP61772.1"/>
    </source>
</evidence>
<dbReference type="InterPro" id="IPR016117">
    <property type="entry name" value="ArgJ-like_dom_sf"/>
</dbReference>
<comment type="pathway">
    <text evidence="10">Amino-acid biosynthesis; L-arginine biosynthesis; N(2)-acetyl-L-ornithine from L-glutamate: step 1/4.</text>
</comment>
<keyword evidence="8 10" id="KW-0012">Acyltransferase</keyword>
<dbReference type="GO" id="GO:0004358">
    <property type="term" value="F:L-glutamate N-acetyltransferase activity, acting on acetyl-L-ornithine as donor"/>
    <property type="evidence" value="ECO:0007669"/>
    <property type="project" value="UniProtKB-UniRule"/>
</dbReference>
<comment type="subunit">
    <text evidence="2 10">Heterotetramer of two alpha and two beta chains.</text>
</comment>
<keyword evidence="12" id="KW-1185">Reference proteome</keyword>
<dbReference type="PANTHER" id="PTHR23100">
    <property type="entry name" value="ARGININE BIOSYNTHESIS BIFUNCTIONAL PROTEIN ARGJ"/>
    <property type="match status" value="1"/>
</dbReference>
<comment type="pathway">
    <text evidence="10">Amino-acid biosynthesis; L-arginine biosynthesis; L-ornithine and N-acetyl-L-glutamate from L-glutamate and N(2)-acetyl-L-ornithine (cyclic): step 1/1.</text>
</comment>
<evidence type="ECO:0000256" key="2">
    <source>
        <dbReference type="ARBA" id="ARBA00011475"/>
    </source>
</evidence>